<dbReference type="RefSeq" id="WP_405278472.1">
    <property type="nucleotide sequence ID" value="NZ_CP144380.1"/>
</dbReference>
<dbReference type="InterPro" id="IPR009022">
    <property type="entry name" value="EFG_III"/>
</dbReference>
<dbReference type="PANTHER" id="PTHR43261:SF6">
    <property type="entry name" value="ELONGATION FACTOR G-LIKE PROTEIN"/>
    <property type="match status" value="1"/>
</dbReference>
<dbReference type="SUPFAM" id="SSF54980">
    <property type="entry name" value="EF-G C-terminal domain-like"/>
    <property type="match status" value="2"/>
</dbReference>
<dbReference type="CDD" id="cd03713">
    <property type="entry name" value="EFG_mtEFG_C"/>
    <property type="match status" value="1"/>
</dbReference>
<keyword evidence="7" id="KW-1185">Reference proteome</keyword>
<dbReference type="NCBIfam" id="NF009381">
    <property type="entry name" value="PRK12740.1-5"/>
    <property type="match status" value="1"/>
</dbReference>
<dbReference type="InterPro" id="IPR000795">
    <property type="entry name" value="T_Tr_GTP-bd_dom"/>
</dbReference>
<dbReference type="InterPro" id="IPR041095">
    <property type="entry name" value="EFG_II"/>
</dbReference>
<dbReference type="Gene3D" id="3.30.70.870">
    <property type="entry name" value="Elongation Factor G (Translational Gtpase), domain 3"/>
    <property type="match status" value="1"/>
</dbReference>
<dbReference type="Pfam" id="PF03764">
    <property type="entry name" value="EFG_IV"/>
    <property type="match status" value="1"/>
</dbReference>
<dbReference type="InterPro" id="IPR047872">
    <property type="entry name" value="EFG_IV"/>
</dbReference>
<dbReference type="InterPro" id="IPR020568">
    <property type="entry name" value="Ribosomal_Su5_D2-typ_SF"/>
</dbReference>
<dbReference type="InterPro" id="IPR014721">
    <property type="entry name" value="Ribsml_uS5_D2-typ_fold_subgr"/>
</dbReference>
<dbReference type="PROSITE" id="PS51722">
    <property type="entry name" value="G_TR_2"/>
    <property type="match status" value="1"/>
</dbReference>
<dbReference type="Gene3D" id="3.30.70.240">
    <property type="match status" value="1"/>
</dbReference>
<gene>
    <name evidence="6" type="ORF">WI372_15380</name>
</gene>
<dbReference type="InterPro" id="IPR027417">
    <property type="entry name" value="P-loop_NTPase"/>
</dbReference>
<evidence type="ECO:0000256" key="4">
    <source>
        <dbReference type="ARBA" id="ARBA00023134"/>
    </source>
</evidence>
<dbReference type="GO" id="GO:0003746">
    <property type="term" value="F:translation elongation factor activity"/>
    <property type="evidence" value="ECO:0007669"/>
    <property type="project" value="UniProtKB-KW"/>
</dbReference>
<keyword evidence="4" id="KW-0342">GTP-binding</keyword>
<dbReference type="Pfam" id="PF00679">
    <property type="entry name" value="EFG_C"/>
    <property type="match status" value="1"/>
</dbReference>
<dbReference type="SMART" id="SM00889">
    <property type="entry name" value="EFG_IV"/>
    <property type="match status" value="1"/>
</dbReference>
<name>A0ABU9ECE7_9BACT</name>
<protein>
    <recommendedName>
        <fullName evidence="1">Elongation factor G</fullName>
    </recommendedName>
</protein>
<evidence type="ECO:0000256" key="3">
    <source>
        <dbReference type="ARBA" id="ARBA00022768"/>
    </source>
</evidence>
<keyword evidence="3 6" id="KW-0251">Elongation factor</keyword>
<dbReference type="CDD" id="cd01434">
    <property type="entry name" value="EFG_mtEFG1_IV"/>
    <property type="match status" value="1"/>
</dbReference>
<comment type="caution">
    <text evidence="6">The sequence shown here is derived from an EMBL/GenBank/DDBJ whole genome shotgun (WGS) entry which is preliminary data.</text>
</comment>
<evidence type="ECO:0000313" key="7">
    <source>
        <dbReference type="Proteomes" id="UP001484239"/>
    </source>
</evidence>
<evidence type="ECO:0000313" key="6">
    <source>
        <dbReference type="EMBL" id="MEK9502374.1"/>
    </source>
</evidence>
<dbReference type="InterPro" id="IPR035649">
    <property type="entry name" value="EFG_V"/>
</dbReference>
<reference evidence="6 7" key="1">
    <citation type="submission" date="2024-02" db="EMBL/GenBank/DDBJ databases">
        <title>A novel Gemmatimonadota bacterium.</title>
        <authorList>
            <person name="Du Z.-J."/>
            <person name="Ye Y.-Q."/>
        </authorList>
    </citation>
    <scope>NUCLEOTIDE SEQUENCE [LARGE SCALE GENOMIC DNA]</scope>
    <source>
        <strain evidence="6 7">DH-20</strain>
    </source>
</reference>
<evidence type="ECO:0000256" key="1">
    <source>
        <dbReference type="ARBA" id="ARBA00017872"/>
    </source>
</evidence>
<dbReference type="InterPro" id="IPR053905">
    <property type="entry name" value="EF-G-like_DII"/>
</dbReference>
<dbReference type="InterPro" id="IPR005517">
    <property type="entry name" value="Transl_elong_EFG/EF2_IV"/>
</dbReference>
<dbReference type="SUPFAM" id="SSF50447">
    <property type="entry name" value="Translation proteins"/>
    <property type="match status" value="1"/>
</dbReference>
<dbReference type="CDD" id="cd04088">
    <property type="entry name" value="EFG_mtEFG_II"/>
    <property type="match status" value="1"/>
</dbReference>
<dbReference type="Pfam" id="PF22042">
    <property type="entry name" value="EF-G_D2"/>
    <property type="match status" value="1"/>
</dbReference>
<dbReference type="InterPro" id="IPR035647">
    <property type="entry name" value="EFG_III/V"/>
</dbReference>
<dbReference type="Gene3D" id="2.40.30.10">
    <property type="entry name" value="Translation factors"/>
    <property type="match status" value="1"/>
</dbReference>
<sequence>MMATAREFPTERIRNVVFLGHGGAGKTALVDALAWVTGVTRRHADPGEGQALTMHTPEEAAHGISIQLTPAWAEWEGTKINLLDTPGYLDFTGEAKAAVRVADAAVIVVGATSGVEVGTEKVWEYCEERGLPRMIFVSMMDKDHADFTAVYRDIRARLTPAVIPVEIPIGEGADFHGIINLFSRHAHLYTRGTKTGEYEHGEIPEASRERFELWETELQERLATIDERYLEHYLEGGHLSREEALEAMARGMARGELVPLFCGSGETCYGTRALLKKMVELFPHPGEAGPERARIHGGDAEVELPCSDDGPLAALVFKTTTEPHVGELSFFRVFSGSVANGEEVVNASDGATEKLGHLSVPLGRERVEVPRLHAGDIGVVAKLKHTHTNDTLCESGRRLALEPIEFPRPDIAVAVVGLTRNDEDKLGEVLPRLHEEDPTFHAEFDAELHQTIARGLGELHLDVQLERLQRKYNVRVSTEEPKIAYRETITARAEGQGRYKKQTGGRGQFGDCRIRLSPRERGAGYEFVDSIKGGVIPGKFVPSVDRGIQEAAQRGVVAGYPLVDFAAEVYDGSYHSVDSSDIAFKIAGSMAFQAVASEAKPRLLEPVLEVAVTTPEEFMGDIMGDMNQRRGRVMGMDSADGRATIRARIPQAELYKYANALRSMTQGRAHHTRTFVGYEFVPDHEVKKIVAARANEAAGG</sequence>
<accession>A0ABU9ECE7</accession>
<dbReference type="Gene3D" id="3.30.230.10">
    <property type="match status" value="1"/>
</dbReference>
<dbReference type="InterPro" id="IPR000640">
    <property type="entry name" value="EFG_V-like"/>
</dbReference>
<dbReference type="PRINTS" id="PR00315">
    <property type="entry name" value="ELONGATNFCT"/>
</dbReference>
<dbReference type="Proteomes" id="UP001484239">
    <property type="component" value="Unassembled WGS sequence"/>
</dbReference>
<dbReference type="Gene3D" id="3.40.50.300">
    <property type="entry name" value="P-loop containing nucleotide triphosphate hydrolases"/>
    <property type="match status" value="1"/>
</dbReference>
<organism evidence="6 7">
    <name type="scientific">Gaopeijia maritima</name>
    <dbReference type="NCBI Taxonomy" id="3119007"/>
    <lineage>
        <taxon>Bacteria</taxon>
        <taxon>Pseudomonadati</taxon>
        <taxon>Gemmatimonadota</taxon>
        <taxon>Longimicrobiia</taxon>
        <taxon>Gaopeijiales</taxon>
        <taxon>Gaopeijiaceae</taxon>
        <taxon>Gaopeijia</taxon>
    </lineage>
</organism>
<dbReference type="SUPFAM" id="SSF54211">
    <property type="entry name" value="Ribosomal protein S5 domain 2-like"/>
    <property type="match status" value="1"/>
</dbReference>
<dbReference type="PANTHER" id="PTHR43261">
    <property type="entry name" value="TRANSLATION ELONGATION FACTOR G-RELATED"/>
    <property type="match status" value="1"/>
</dbReference>
<dbReference type="InterPro" id="IPR009000">
    <property type="entry name" value="Transl_B-barrel_sf"/>
</dbReference>
<dbReference type="Pfam" id="PF00009">
    <property type="entry name" value="GTP_EFTU"/>
    <property type="match status" value="1"/>
</dbReference>
<keyword evidence="3 6" id="KW-0648">Protein biosynthesis</keyword>
<proteinExistence type="predicted"/>
<feature type="domain" description="Tr-type G" evidence="5">
    <location>
        <begin position="11"/>
        <end position="291"/>
    </location>
</feature>
<evidence type="ECO:0000259" key="5">
    <source>
        <dbReference type="PROSITE" id="PS51722"/>
    </source>
</evidence>
<dbReference type="CDD" id="cd16262">
    <property type="entry name" value="EFG_III"/>
    <property type="match status" value="1"/>
</dbReference>
<evidence type="ECO:0000256" key="2">
    <source>
        <dbReference type="ARBA" id="ARBA00022741"/>
    </source>
</evidence>
<dbReference type="SUPFAM" id="SSF52540">
    <property type="entry name" value="P-loop containing nucleoside triphosphate hydrolases"/>
    <property type="match status" value="1"/>
</dbReference>
<dbReference type="InterPro" id="IPR005225">
    <property type="entry name" value="Small_GTP-bd"/>
</dbReference>
<dbReference type="NCBIfam" id="TIGR00231">
    <property type="entry name" value="small_GTP"/>
    <property type="match status" value="1"/>
</dbReference>
<dbReference type="Pfam" id="PF14492">
    <property type="entry name" value="EFG_III"/>
    <property type="match status" value="1"/>
</dbReference>
<keyword evidence="2" id="KW-0547">Nucleotide-binding</keyword>
<dbReference type="EMBL" id="JBBHLI010000011">
    <property type="protein sequence ID" value="MEK9502374.1"/>
    <property type="molecule type" value="Genomic_DNA"/>
</dbReference>
<dbReference type="SMART" id="SM00838">
    <property type="entry name" value="EFG_C"/>
    <property type="match status" value="1"/>
</dbReference>